<organism evidence="1 2">
    <name type="scientific">Ralstonia flaminis</name>
    <dbReference type="NCBI Taxonomy" id="3058597"/>
    <lineage>
        <taxon>Bacteria</taxon>
        <taxon>Pseudomonadati</taxon>
        <taxon>Pseudomonadota</taxon>
        <taxon>Betaproteobacteria</taxon>
        <taxon>Burkholderiales</taxon>
        <taxon>Burkholderiaceae</taxon>
        <taxon>Ralstonia</taxon>
    </lineage>
</organism>
<protein>
    <submittedName>
        <fullName evidence="1">Uncharacterized protein</fullName>
    </submittedName>
</protein>
<reference evidence="1 2" key="1">
    <citation type="submission" date="2023-07" db="EMBL/GenBank/DDBJ databases">
        <authorList>
            <person name="Peeters C."/>
        </authorList>
    </citation>
    <scope>NUCLEOTIDE SEQUENCE [LARGE SCALE GENOMIC DNA]</scope>
    <source>
        <strain evidence="1 2">LMG 18101</strain>
    </source>
</reference>
<dbReference type="EMBL" id="CATZLL010000031">
    <property type="protein sequence ID" value="CAJ0822883.1"/>
    <property type="molecule type" value="Genomic_DNA"/>
</dbReference>
<sequence length="112" mass="12704">MITVVEQDQEQLRSLVGRLILSLQAGEMDQLAWEELTSLSRALTLRLRASPLVPKSLLKELRFAIKAMRAEAVRHKDHQRLLKMADELELTFDLILVGEAHGDRVPGVPRII</sequence>
<gene>
    <name evidence="1" type="ORF">LMG18101_05239</name>
</gene>
<dbReference type="Proteomes" id="UP001189757">
    <property type="component" value="Unassembled WGS sequence"/>
</dbReference>
<evidence type="ECO:0000313" key="1">
    <source>
        <dbReference type="EMBL" id="CAJ0822883.1"/>
    </source>
</evidence>
<comment type="caution">
    <text evidence="1">The sequence shown here is derived from an EMBL/GenBank/DDBJ whole genome shotgun (WGS) entry which is preliminary data.</text>
</comment>
<evidence type="ECO:0000313" key="2">
    <source>
        <dbReference type="Proteomes" id="UP001189757"/>
    </source>
</evidence>
<accession>A0ABM9KBJ8</accession>
<name>A0ABM9KBJ8_9RALS</name>
<dbReference type="RefSeq" id="WP_316682949.1">
    <property type="nucleotide sequence ID" value="NZ_CATZLL010000031.1"/>
</dbReference>
<keyword evidence="2" id="KW-1185">Reference proteome</keyword>
<proteinExistence type="predicted"/>